<dbReference type="EMBL" id="FNYC01000006">
    <property type="protein sequence ID" value="SEJ35090.1"/>
    <property type="molecule type" value="Genomic_DNA"/>
</dbReference>
<dbReference type="PANTHER" id="PTHR35848:SF9">
    <property type="entry name" value="SLL1358 PROTEIN"/>
    <property type="match status" value="1"/>
</dbReference>
<evidence type="ECO:0000256" key="1">
    <source>
        <dbReference type="ARBA" id="ARBA00022723"/>
    </source>
</evidence>
<keyword evidence="1" id="KW-0479">Metal-binding</keyword>
<feature type="domain" description="Cupin type-2" evidence="2">
    <location>
        <begin position="46"/>
        <end position="117"/>
    </location>
</feature>
<organism evidence="3 4">
    <name type="scientific">Frateuria terrea</name>
    <dbReference type="NCBI Taxonomy" id="529704"/>
    <lineage>
        <taxon>Bacteria</taxon>
        <taxon>Pseudomonadati</taxon>
        <taxon>Pseudomonadota</taxon>
        <taxon>Gammaproteobacteria</taxon>
        <taxon>Lysobacterales</taxon>
        <taxon>Rhodanobacteraceae</taxon>
        <taxon>Frateuria</taxon>
    </lineage>
</organism>
<dbReference type="Gene3D" id="2.60.120.10">
    <property type="entry name" value="Jelly Rolls"/>
    <property type="match status" value="1"/>
</dbReference>
<dbReference type="Proteomes" id="UP000199420">
    <property type="component" value="Unassembled WGS sequence"/>
</dbReference>
<name>A0A1H6YD34_9GAMM</name>
<sequence>MPKIDTSSVPERRGSGYPAPYAQAAAGRIKQALGDAGGLSDFGVNLSRLPPGGWSSQRHWHSREDEFVYVLSGELVLVTEAGEQPLRAGDCAAFAKNVADGHHLINRGNETAVYLEIGTRSADDACHYPDIDLYVEGDGDYTHKDGTPY</sequence>
<evidence type="ECO:0000313" key="3">
    <source>
        <dbReference type="EMBL" id="SEJ35090.1"/>
    </source>
</evidence>
<dbReference type="CDD" id="cd02224">
    <property type="entry name" value="cupin_SPO2919-like"/>
    <property type="match status" value="1"/>
</dbReference>
<dbReference type="InterPro" id="IPR014710">
    <property type="entry name" value="RmlC-like_jellyroll"/>
</dbReference>
<dbReference type="InterPro" id="IPR011051">
    <property type="entry name" value="RmlC_Cupin_sf"/>
</dbReference>
<dbReference type="InterPro" id="IPR051610">
    <property type="entry name" value="GPI/OXD"/>
</dbReference>
<protein>
    <submittedName>
        <fullName evidence="3">Uncharacterized conserved protein, cupin superfamily</fullName>
    </submittedName>
</protein>
<gene>
    <name evidence="3" type="ORF">SAMN04487997_3102</name>
</gene>
<dbReference type="PANTHER" id="PTHR35848">
    <property type="entry name" value="OXALATE-BINDING PROTEIN"/>
    <property type="match status" value="1"/>
</dbReference>
<evidence type="ECO:0000259" key="2">
    <source>
        <dbReference type="Pfam" id="PF07883"/>
    </source>
</evidence>
<dbReference type="AlphaFoldDB" id="A0A1H6YD34"/>
<dbReference type="Pfam" id="PF07883">
    <property type="entry name" value="Cupin_2"/>
    <property type="match status" value="1"/>
</dbReference>
<dbReference type="SUPFAM" id="SSF51182">
    <property type="entry name" value="RmlC-like cupins"/>
    <property type="match status" value="1"/>
</dbReference>
<accession>A0A1H6YD34</accession>
<proteinExistence type="predicted"/>
<keyword evidence="4" id="KW-1185">Reference proteome</keyword>
<dbReference type="OrthoDB" id="116921at2"/>
<dbReference type="InterPro" id="IPR013096">
    <property type="entry name" value="Cupin_2"/>
</dbReference>
<reference evidence="3 4" key="1">
    <citation type="submission" date="2016-10" db="EMBL/GenBank/DDBJ databases">
        <authorList>
            <person name="de Groot N.N."/>
        </authorList>
    </citation>
    <scope>NUCLEOTIDE SEQUENCE [LARGE SCALE GENOMIC DNA]</scope>
    <source>
        <strain evidence="3 4">DSM 26515</strain>
    </source>
</reference>
<dbReference type="GO" id="GO:0046872">
    <property type="term" value="F:metal ion binding"/>
    <property type="evidence" value="ECO:0007669"/>
    <property type="project" value="UniProtKB-KW"/>
</dbReference>
<dbReference type="RefSeq" id="WP_091337090.1">
    <property type="nucleotide sequence ID" value="NZ_FNYC01000006.1"/>
</dbReference>
<dbReference type="STRING" id="529704.SAMN02927913_2339"/>
<evidence type="ECO:0000313" key="4">
    <source>
        <dbReference type="Proteomes" id="UP000199420"/>
    </source>
</evidence>